<dbReference type="InterPro" id="IPR018247">
    <property type="entry name" value="EF_Hand_1_Ca_BS"/>
</dbReference>
<dbReference type="SUPFAM" id="SSF47473">
    <property type="entry name" value="EF-hand"/>
    <property type="match status" value="1"/>
</dbReference>
<dbReference type="PROSITE" id="PS00018">
    <property type="entry name" value="EF_HAND_1"/>
    <property type="match status" value="2"/>
</dbReference>
<keyword evidence="6" id="KW-1185">Reference proteome</keyword>
<dbReference type="Gene3D" id="1.10.238.10">
    <property type="entry name" value="EF-hand"/>
    <property type="match status" value="1"/>
</dbReference>
<gene>
    <name evidence="5" type="ORF">TrLO_g1973</name>
</gene>
<name>A0A9W7F5W4_9STRA</name>
<protein>
    <recommendedName>
        <fullName evidence="4">EF-hand domain-containing protein</fullName>
    </recommendedName>
</protein>
<feature type="region of interest" description="Disordered" evidence="2">
    <location>
        <begin position="45"/>
        <end position="133"/>
    </location>
</feature>
<sequence length="839" mass="94812">MSLRLFLLLTVIVYSSHIVKPFAPRVATQRNRYSESQGNTVRIYAEERENSPQNSKPNIYDNFTPHDPSPHHTPLNSTASSTYPKQQQQHDLPSTRSSFDPGLDPFTQIDRPKQQEQTRRLLRLTDKSTSPPRRMSKISRILTGLLIATSEESSNLDVQISTTKATSLRKKHIKSLRITFSRLSFKPLRLGGLTERESMGLDNLKGVERMGEGSLSTIESSFAQIDLDASGKLDRSELAQALLRTTSTSPTFKKINLENIVKLSSNLLRLYDINGDGELDRYEYGLMVEDIALIKKQGEIDREKKEKAKANGKKKKKKGGGFWPFNRKNETEMLGVEGGGEGGEGDLSTSNGTENSVGVNLETATSDGLVTPLPSSLPEPEYGSIELKNFTLDLRQLVIPSLPLVSRFRSSPNLIKTPITVEVEGSFNRYDILNSFLLDAGLRRLVARALRLRVRTVRDLADGAMFVGRTWNLNSPSAPLVEVPKLTNIEFDDQNRVIITGRAKVQASPDAVVVENGFKLRTKLGTSGNGRYIGLRETELAILLECPRAWEKNIMQAASKLKLPKPTKPQPIVFFIPLGTARKLEEEQPRGFDLGPDNEITEIWIDKGALRFKLSAVLRPGKFLGNNYIAFSVPIRTFIITRDRVRAAIRSARQNKRLAIQEERKARSAVALAEREREKREDEEEGVDDLSPGFLRRVFRRIVRSWRRSWRWRRREARLKEEEERRALLEKAAEVPEVPWEDESEDENEVDENQPKESFFLKFVSGYAKATTEQQDRVKDTREKEKILGNAVSDWASNQITDFLQRDASKAAAKVIVDSDVVVNDDNQVKDEESGSREE</sequence>
<proteinExistence type="predicted"/>
<dbReference type="SMART" id="SM00054">
    <property type="entry name" value="EFh"/>
    <property type="match status" value="2"/>
</dbReference>
<dbReference type="EMBL" id="BRXW01000076">
    <property type="protein sequence ID" value="GMI04630.1"/>
    <property type="molecule type" value="Genomic_DNA"/>
</dbReference>
<feature type="region of interest" description="Disordered" evidence="2">
    <location>
        <begin position="302"/>
        <end position="322"/>
    </location>
</feature>
<dbReference type="Proteomes" id="UP001165122">
    <property type="component" value="Unassembled WGS sequence"/>
</dbReference>
<evidence type="ECO:0000256" key="3">
    <source>
        <dbReference type="SAM" id="SignalP"/>
    </source>
</evidence>
<dbReference type="Pfam" id="PF13202">
    <property type="entry name" value="EF-hand_5"/>
    <property type="match status" value="1"/>
</dbReference>
<feature type="compositionally biased region" description="Polar residues" evidence="2">
    <location>
        <begin position="74"/>
        <end position="98"/>
    </location>
</feature>
<dbReference type="InterPro" id="IPR011992">
    <property type="entry name" value="EF-hand-dom_pair"/>
</dbReference>
<comment type="caution">
    <text evidence="5">The sequence shown here is derived from an EMBL/GenBank/DDBJ whole genome shotgun (WGS) entry which is preliminary data.</text>
</comment>
<evidence type="ECO:0000313" key="6">
    <source>
        <dbReference type="Proteomes" id="UP001165122"/>
    </source>
</evidence>
<dbReference type="PROSITE" id="PS50222">
    <property type="entry name" value="EF_HAND_2"/>
    <property type="match status" value="2"/>
</dbReference>
<feature type="chain" id="PRO_5040800113" description="EF-hand domain-containing protein" evidence="3">
    <location>
        <begin position="22"/>
        <end position="839"/>
    </location>
</feature>
<keyword evidence="3" id="KW-0732">Signal</keyword>
<feature type="compositionally biased region" description="Basic residues" evidence="2">
    <location>
        <begin position="310"/>
        <end position="319"/>
    </location>
</feature>
<feature type="domain" description="EF-hand" evidence="4">
    <location>
        <begin position="259"/>
        <end position="294"/>
    </location>
</feature>
<feature type="compositionally biased region" description="Basic and acidic residues" evidence="2">
    <location>
        <begin position="110"/>
        <end position="126"/>
    </location>
</feature>
<dbReference type="OrthoDB" id="26525at2759"/>
<organism evidence="5 6">
    <name type="scientific">Triparma laevis f. longispina</name>
    <dbReference type="NCBI Taxonomy" id="1714387"/>
    <lineage>
        <taxon>Eukaryota</taxon>
        <taxon>Sar</taxon>
        <taxon>Stramenopiles</taxon>
        <taxon>Ochrophyta</taxon>
        <taxon>Bolidophyceae</taxon>
        <taxon>Parmales</taxon>
        <taxon>Triparmaceae</taxon>
        <taxon>Triparma</taxon>
    </lineage>
</organism>
<accession>A0A9W7F5W4</accession>
<evidence type="ECO:0000259" key="4">
    <source>
        <dbReference type="PROSITE" id="PS50222"/>
    </source>
</evidence>
<dbReference type="InterPro" id="IPR002048">
    <property type="entry name" value="EF_hand_dom"/>
</dbReference>
<evidence type="ECO:0000313" key="5">
    <source>
        <dbReference type="EMBL" id="GMI04630.1"/>
    </source>
</evidence>
<reference evidence="6" key="1">
    <citation type="journal article" date="2023" name="Commun. Biol.">
        <title>Genome analysis of Parmales, the sister group of diatoms, reveals the evolutionary specialization of diatoms from phago-mixotrophs to photoautotrophs.</title>
        <authorList>
            <person name="Ban H."/>
            <person name="Sato S."/>
            <person name="Yoshikawa S."/>
            <person name="Yamada K."/>
            <person name="Nakamura Y."/>
            <person name="Ichinomiya M."/>
            <person name="Sato N."/>
            <person name="Blanc-Mathieu R."/>
            <person name="Endo H."/>
            <person name="Kuwata A."/>
            <person name="Ogata H."/>
        </authorList>
    </citation>
    <scope>NUCLEOTIDE SEQUENCE [LARGE SCALE GENOMIC DNA]</scope>
    <source>
        <strain evidence="6">NIES 3700</strain>
    </source>
</reference>
<keyword evidence="1" id="KW-0106">Calcium</keyword>
<feature type="domain" description="EF-hand" evidence="4">
    <location>
        <begin position="213"/>
        <end position="248"/>
    </location>
</feature>
<dbReference type="GO" id="GO:0005509">
    <property type="term" value="F:calcium ion binding"/>
    <property type="evidence" value="ECO:0007669"/>
    <property type="project" value="InterPro"/>
</dbReference>
<evidence type="ECO:0000256" key="2">
    <source>
        <dbReference type="SAM" id="MobiDB-lite"/>
    </source>
</evidence>
<evidence type="ECO:0000256" key="1">
    <source>
        <dbReference type="ARBA" id="ARBA00022837"/>
    </source>
</evidence>
<feature type="signal peptide" evidence="3">
    <location>
        <begin position="1"/>
        <end position="21"/>
    </location>
</feature>
<dbReference type="AlphaFoldDB" id="A0A9W7F5W4"/>